<proteinExistence type="inferred from homology"/>
<dbReference type="Gramene" id="PRQ31941">
    <property type="protein sequence ID" value="PRQ31941"/>
    <property type="gene ID" value="RchiOBHm_Chr5g0040941"/>
</dbReference>
<dbReference type="OrthoDB" id="416741at2759"/>
<feature type="domain" description="DRBM" evidence="10">
    <location>
        <begin position="221"/>
        <end position="284"/>
    </location>
</feature>
<keyword evidence="6 12" id="KW-0378">Hydrolase</keyword>
<dbReference type="GO" id="GO:0004525">
    <property type="term" value="F:ribonuclease III activity"/>
    <property type="evidence" value="ECO:0007669"/>
    <property type="project" value="UniProtKB-EC"/>
</dbReference>
<dbReference type="InterPro" id="IPR000999">
    <property type="entry name" value="RNase_III_dom"/>
</dbReference>
<dbReference type="SUPFAM" id="SSF54768">
    <property type="entry name" value="dsRNA-binding domain-like"/>
    <property type="match status" value="2"/>
</dbReference>
<evidence type="ECO:0000256" key="8">
    <source>
        <dbReference type="ARBA" id="ARBA00022884"/>
    </source>
</evidence>
<evidence type="ECO:0000256" key="4">
    <source>
        <dbReference type="ARBA" id="ARBA00022723"/>
    </source>
</evidence>
<dbReference type="Gene3D" id="1.10.1520.10">
    <property type="entry name" value="Ribonuclease III domain"/>
    <property type="match status" value="1"/>
</dbReference>
<dbReference type="Pfam" id="PF00636">
    <property type="entry name" value="Ribonuclease_3"/>
    <property type="match status" value="1"/>
</dbReference>
<dbReference type="PROSITE" id="PS50142">
    <property type="entry name" value="RNASE_3_2"/>
    <property type="match status" value="1"/>
</dbReference>
<dbReference type="Proteomes" id="UP000238479">
    <property type="component" value="Chromosome 5"/>
</dbReference>
<dbReference type="Pfam" id="PF00035">
    <property type="entry name" value="dsrm"/>
    <property type="match status" value="2"/>
</dbReference>
<dbReference type="HAMAP" id="MF_00104">
    <property type="entry name" value="RNase_III"/>
    <property type="match status" value="1"/>
</dbReference>
<dbReference type="GO" id="GO:0003723">
    <property type="term" value="F:RNA binding"/>
    <property type="evidence" value="ECO:0007669"/>
    <property type="project" value="UniProtKB-UniRule"/>
</dbReference>
<comment type="caution">
    <text evidence="12">The sequence shown here is derived from an EMBL/GenBank/DDBJ whole genome shotgun (WGS) entry which is preliminary data.</text>
</comment>
<keyword evidence="3" id="KW-0540">Nuclease</keyword>
<evidence type="ECO:0000256" key="5">
    <source>
        <dbReference type="ARBA" id="ARBA00022759"/>
    </source>
</evidence>
<dbReference type="SMART" id="SM00358">
    <property type="entry name" value="DSRM"/>
    <property type="match status" value="2"/>
</dbReference>
<dbReference type="SUPFAM" id="SSF69065">
    <property type="entry name" value="RNase III domain-like"/>
    <property type="match status" value="1"/>
</dbReference>
<evidence type="ECO:0000313" key="13">
    <source>
        <dbReference type="Proteomes" id="UP000238479"/>
    </source>
</evidence>
<evidence type="ECO:0000259" key="10">
    <source>
        <dbReference type="PROSITE" id="PS50137"/>
    </source>
</evidence>
<feature type="domain" description="RNase III" evidence="11">
    <location>
        <begin position="47"/>
        <end position="193"/>
    </location>
</feature>
<dbReference type="GO" id="GO:0005634">
    <property type="term" value="C:nucleus"/>
    <property type="evidence" value="ECO:0007669"/>
    <property type="project" value="TreeGrafter"/>
</dbReference>
<sequence>MSFVFLLLLKTSSTNNVCKMNGGSYEKIPTVTPVDLHTPSPEMKESVEAVERIVHYDLNNKKLLEEALTHPSFRASDAVSYQRLAFLGDAVLGLAVSNYLFHVYPGIDQGGLTELRSANVSKERFARVAVRHGLYTYVRRTATAALDDQVREFTEVVSREEEKTPVYGGSVEASRVLAEIVESLAGAIYVDLNFDLEKLWKIFRHVLETIVTIEELQQQPHPVTKLHQFCQKHGKLAKIECERDETKSTANVYVDGMFVASGSSEQKKIAEVSAAEMALCNLMQSMCTNDASVEDAAGIDGSFPVERAKNELHNLCAKKKWPKPIYTIEHEEGPPHVKKFVSKVTIDGVLSVTGDEKSRLKHAKNSAASLMIRRLQD</sequence>
<feature type="domain" description="DRBM" evidence="10">
    <location>
        <begin position="307"/>
        <end position="377"/>
    </location>
</feature>
<dbReference type="EC" id="3.1.26.3" evidence="12"/>
<dbReference type="PROSITE" id="PS50137">
    <property type="entry name" value="DS_RBD"/>
    <property type="match status" value="2"/>
</dbReference>
<dbReference type="GO" id="GO:0030422">
    <property type="term" value="P:siRNA processing"/>
    <property type="evidence" value="ECO:0007669"/>
    <property type="project" value="TreeGrafter"/>
</dbReference>
<keyword evidence="7" id="KW-0460">Magnesium</keyword>
<dbReference type="GO" id="GO:0046872">
    <property type="term" value="F:metal ion binding"/>
    <property type="evidence" value="ECO:0007669"/>
    <property type="project" value="UniProtKB-KW"/>
</dbReference>
<dbReference type="Gene3D" id="3.30.160.20">
    <property type="match status" value="2"/>
</dbReference>
<evidence type="ECO:0000256" key="2">
    <source>
        <dbReference type="ARBA" id="ARBA00001946"/>
    </source>
</evidence>
<dbReference type="OMA" id="PYDEMDV"/>
<organism evidence="12 13">
    <name type="scientific">Rosa chinensis</name>
    <name type="common">China rose</name>
    <dbReference type="NCBI Taxonomy" id="74649"/>
    <lineage>
        <taxon>Eukaryota</taxon>
        <taxon>Viridiplantae</taxon>
        <taxon>Streptophyta</taxon>
        <taxon>Embryophyta</taxon>
        <taxon>Tracheophyta</taxon>
        <taxon>Spermatophyta</taxon>
        <taxon>Magnoliopsida</taxon>
        <taxon>eudicotyledons</taxon>
        <taxon>Gunneridae</taxon>
        <taxon>Pentapetalae</taxon>
        <taxon>rosids</taxon>
        <taxon>fabids</taxon>
        <taxon>Rosales</taxon>
        <taxon>Rosaceae</taxon>
        <taxon>Rosoideae</taxon>
        <taxon>Rosoideae incertae sedis</taxon>
        <taxon>Rosa</taxon>
    </lineage>
</organism>
<keyword evidence="13" id="KW-1185">Reference proteome</keyword>
<dbReference type="GO" id="GO:0006364">
    <property type="term" value="P:rRNA processing"/>
    <property type="evidence" value="ECO:0007669"/>
    <property type="project" value="InterPro"/>
</dbReference>
<accession>A0A2P6QCP9</accession>
<dbReference type="InterPro" id="IPR011907">
    <property type="entry name" value="RNase_III"/>
</dbReference>
<dbReference type="PANTHER" id="PTHR14950">
    <property type="entry name" value="DICER-RELATED"/>
    <property type="match status" value="1"/>
</dbReference>
<keyword evidence="5" id="KW-0255">Endonuclease</keyword>
<evidence type="ECO:0000256" key="7">
    <source>
        <dbReference type="ARBA" id="ARBA00022842"/>
    </source>
</evidence>
<evidence type="ECO:0000256" key="1">
    <source>
        <dbReference type="ARBA" id="ARBA00001936"/>
    </source>
</evidence>
<dbReference type="GO" id="GO:0005737">
    <property type="term" value="C:cytoplasm"/>
    <property type="evidence" value="ECO:0007669"/>
    <property type="project" value="TreeGrafter"/>
</dbReference>
<dbReference type="AlphaFoldDB" id="A0A2P6QCP9"/>
<gene>
    <name evidence="12" type="ORF">RchiOBHm_Chr5g0040941</name>
</gene>
<name>A0A2P6QCP9_ROSCH</name>
<dbReference type="InterPro" id="IPR036389">
    <property type="entry name" value="RNase_III_sf"/>
</dbReference>
<evidence type="ECO:0000256" key="9">
    <source>
        <dbReference type="PROSITE-ProRule" id="PRU00266"/>
    </source>
</evidence>
<evidence type="ECO:0000313" key="12">
    <source>
        <dbReference type="EMBL" id="PRQ31941.1"/>
    </source>
</evidence>
<protein>
    <submittedName>
        <fullName evidence="12">Putative ribonuclease III</fullName>
        <ecNumber evidence="12">3.1.26.3</ecNumber>
    </submittedName>
</protein>
<dbReference type="FunFam" id="1.10.1520.10:FF:000004">
    <property type="entry name" value="Endoribonuclease dicer-like 1"/>
    <property type="match status" value="1"/>
</dbReference>
<dbReference type="SMART" id="SM00535">
    <property type="entry name" value="RIBOc"/>
    <property type="match status" value="1"/>
</dbReference>
<dbReference type="InterPro" id="IPR014720">
    <property type="entry name" value="dsRBD_dom"/>
</dbReference>
<dbReference type="EMBL" id="PDCK01000043">
    <property type="protein sequence ID" value="PRQ31941.1"/>
    <property type="molecule type" value="Genomic_DNA"/>
</dbReference>
<keyword evidence="8 9" id="KW-0694">RNA-binding</keyword>
<evidence type="ECO:0000259" key="11">
    <source>
        <dbReference type="PROSITE" id="PS50142"/>
    </source>
</evidence>
<dbReference type="CDD" id="cd00593">
    <property type="entry name" value="RIBOc"/>
    <property type="match status" value="1"/>
</dbReference>
<comment type="cofactor">
    <cofactor evidence="2">
        <name>Mg(2+)</name>
        <dbReference type="ChEBI" id="CHEBI:18420"/>
    </cofactor>
</comment>
<comment type="cofactor">
    <cofactor evidence="1">
        <name>Mn(2+)</name>
        <dbReference type="ChEBI" id="CHEBI:29035"/>
    </cofactor>
</comment>
<reference evidence="12 13" key="1">
    <citation type="journal article" date="2018" name="Nat. Genet.">
        <title>The Rosa genome provides new insights in the design of modern roses.</title>
        <authorList>
            <person name="Bendahmane M."/>
        </authorList>
    </citation>
    <scope>NUCLEOTIDE SEQUENCE [LARGE SCALE GENOMIC DNA]</scope>
    <source>
        <strain evidence="13">cv. Old Blush</strain>
    </source>
</reference>
<dbReference type="PANTHER" id="PTHR14950:SF80">
    <property type="entry name" value="RNASE III DOMAIN-CONTAINING PROTEIN"/>
    <property type="match status" value="1"/>
</dbReference>
<keyword evidence="4" id="KW-0479">Metal-binding</keyword>
<evidence type="ECO:0000256" key="6">
    <source>
        <dbReference type="ARBA" id="ARBA00022801"/>
    </source>
</evidence>
<evidence type="ECO:0000256" key="3">
    <source>
        <dbReference type="ARBA" id="ARBA00022722"/>
    </source>
</evidence>
<dbReference type="STRING" id="74649.A0A2P6QCP9"/>